<evidence type="ECO:0000256" key="6">
    <source>
        <dbReference type="ARBA" id="ARBA00022669"/>
    </source>
</evidence>
<keyword evidence="16" id="KW-0812">Transmembrane</keyword>
<keyword evidence="10" id="KW-0119">Carbohydrate metabolism</keyword>
<dbReference type="GO" id="GO:0000272">
    <property type="term" value="P:polysaccharide catabolic process"/>
    <property type="evidence" value="ECO:0007669"/>
    <property type="project" value="UniProtKB-KW"/>
</dbReference>
<dbReference type="CDD" id="cd00118">
    <property type="entry name" value="LysM"/>
    <property type="match status" value="1"/>
</dbReference>
<dbReference type="Pfam" id="PF00704">
    <property type="entry name" value="Glyco_hydro_18"/>
    <property type="match status" value="1"/>
</dbReference>
<protein>
    <recommendedName>
        <fullName evidence="4">chitinase</fullName>
        <ecNumber evidence="4">3.2.1.14</ecNumber>
    </recommendedName>
</protein>
<comment type="catalytic activity">
    <reaction evidence="1">
        <text>Random endo-hydrolysis of N-acetyl-beta-D-glucosaminide (1-&gt;4)-beta-linkages in chitin and chitodextrins.</text>
        <dbReference type="EC" id="3.2.1.14"/>
    </reaction>
</comment>
<dbReference type="Pfam" id="PF00187">
    <property type="entry name" value="Chitin_bind_1"/>
    <property type="match status" value="1"/>
</dbReference>
<keyword evidence="22" id="KW-1185">Reference proteome</keyword>
<dbReference type="Gene3D" id="3.20.20.80">
    <property type="entry name" value="Glycosidases"/>
    <property type="match status" value="1"/>
</dbReference>
<dbReference type="SUPFAM" id="SSF54106">
    <property type="entry name" value="LysM domain"/>
    <property type="match status" value="1"/>
</dbReference>
<keyword evidence="14" id="KW-1015">Disulfide bond</keyword>
<dbReference type="Gene3D" id="3.10.50.10">
    <property type="match status" value="1"/>
</dbReference>
<keyword evidence="8" id="KW-0146">Chitin degradation</keyword>
<feature type="disulfide bond" evidence="14">
    <location>
        <begin position="437"/>
        <end position="451"/>
    </location>
</feature>
<dbReference type="Pfam" id="PF01476">
    <property type="entry name" value="LysM"/>
    <property type="match status" value="2"/>
</dbReference>
<evidence type="ECO:0000256" key="1">
    <source>
        <dbReference type="ARBA" id="ARBA00000822"/>
    </source>
</evidence>
<keyword evidence="16" id="KW-0472">Membrane</keyword>
<comment type="subcellular location">
    <subcellularLocation>
        <location evidence="2">Secreted</location>
    </subcellularLocation>
</comment>
<feature type="domain" description="GH18" evidence="20">
    <location>
        <begin position="487"/>
        <end position="849"/>
    </location>
</feature>
<dbReference type="Gene3D" id="3.30.60.10">
    <property type="entry name" value="Endochitinase-like"/>
    <property type="match status" value="1"/>
</dbReference>
<evidence type="ECO:0000256" key="16">
    <source>
        <dbReference type="SAM" id="Phobius"/>
    </source>
</evidence>
<keyword evidence="5" id="KW-0964">Secreted</keyword>
<dbReference type="CDD" id="cd00035">
    <property type="entry name" value="ChtBD1"/>
    <property type="match status" value="1"/>
</dbReference>
<dbReference type="PROSITE" id="PS51782">
    <property type="entry name" value="LYSM"/>
    <property type="match status" value="2"/>
</dbReference>
<dbReference type="RefSeq" id="XP_037207481.1">
    <property type="nucleotide sequence ID" value="XM_037351953.1"/>
</dbReference>
<feature type="transmembrane region" description="Helical" evidence="16">
    <location>
        <begin position="1753"/>
        <end position="1772"/>
    </location>
</feature>
<dbReference type="GO" id="GO:0006032">
    <property type="term" value="P:chitin catabolic process"/>
    <property type="evidence" value="ECO:0007669"/>
    <property type="project" value="UniProtKB-KW"/>
</dbReference>
<dbReference type="InterPro" id="IPR011583">
    <property type="entry name" value="Chitinase_II/V-like_cat"/>
</dbReference>
<dbReference type="Proteomes" id="UP000530670">
    <property type="component" value="Unassembled WGS sequence"/>
</dbReference>
<feature type="signal peptide" evidence="17">
    <location>
        <begin position="1"/>
        <end position="22"/>
    </location>
</feature>
<dbReference type="CDD" id="cd02878">
    <property type="entry name" value="GH18_zymocin_alpha"/>
    <property type="match status" value="1"/>
</dbReference>
<evidence type="ECO:0000256" key="5">
    <source>
        <dbReference type="ARBA" id="ARBA00022525"/>
    </source>
</evidence>
<evidence type="ECO:0000256" key="12">
    <source>
        <dbReference type="ARBA" id="ARBA00023326"/>
    </source>
</evidence>
<dbReference type="InterPro" id="IPR017853">
    <property type="entry name" value="GH"/>
</dbReference>
<dbReference type="SMART" id="SM00636">
    <property type="entry name" value="Glyco_18"/>
    <property type="match status" value="1"/>
</dbReference>
<keyword evidence="9" id="KW-0843">Virulence</keyword>
<feature type="domain" description="LysM" evidence="19">
    <location>
        <begin position="281"/>
        <end position="327"/>
    </location>
</feature>
<sequence>MHIPIFIAVLLCTVFTIYPALASGTAAPQLNSCPPLIDEAGVDSSNWTLFTSLDEALACNHKPRLLDFTIHYPLRPSGPGNVLRACTSYQGETLDLPSDKNTSSLARNTQTKSKLELVWDDADERVIVPQAITALKELQSFLLTEGYKDRQSIFSQYGDTSVGLYIGDKVVPSSIANVVIEALLMRLGESGMPKRLGVQLCGDGRNSDYTSGIMIDTTPGAASLINAQVAVSAWSNATCIDGLQHSTNFGSFLVDTFKDDTAVFLPSNSSASKLSKRAECKTIQVKSGDGCGDLAQRCGIKSADFTKYNSQTKNLCSTLIDGQHVCCTSGDLPDFRPKPRPDGGCATYTVESGDFCSKIAAANSLKVEDIESFNKNTWGWSGCKLLFDKAVICLSKGDPPMPNPIANAECGPQKPGTKKPEKGTDLANLNPCPLNACCNIWGQCGITADFCKNTTLGAPGTAKPGTNGCISNCGTDIVNNKSPPSSFMSVGYFEAWNQDRPCLWMDVSELEKRSELTHVHFSFARLTDSFEVDVSHVSYQFNKFKKLKGPKRILAFGGWVDSTHPTKYHILRNAVKMENRLQVAKNIAAFIKKHDLDGVDIDWEYPGAPDIPDIPKADEEDGKNYLGLLTLLKGQLGGLSLSIAAPASFWYLKPYPINNIAKVVDYIIYMTYDLHGQWDYDNKWASPGCPKGNCLRSHVNLTETMGALAMITKAGVPSTKVIVGITSYGRSFKMAKKGCVGPMCTFLGSSTESLARKGVCTGESGYISNAEIENIANKQATWWIDESDSDILVYNDTEWVAYMSDSTKRRRISKYQGLNFGGVTDWAVDLQKFGKLENSNLIEIIDKDGKCKWKTKDGFSCLDKPVRESGMSPKTRWDAMRAPCAWRDLASSWVDKRSSEGLNVTGKGNANKFSRHVSDLADGYEKFDCASFSVGVNGCDQEDKCEDTEDSGPAGYFILNSFASIHTTFKSLWQTVDKVENGMQSKLDQLVETFAPDVDESSEFNLIADFLGIAVGMFAAPLFGKIMQTKDSHTVDIKDLIANTASWGATVAKDIQNSKRETPKSKVAGKLSEVSDLWTESIEAFTEKAFRGDDESVDLIGDLIADGKFNNDELTFDMSDLRKQLRKVFFAVLIPEAWKVGAGYAPAFVMDSGYDCNAVGPLDYEYIAPSTGEEMGYCYKGRRYYLLAPNGRERNCDPQVPGGTGGNPTDCKANYFTAPQGIDNLDPKKQGAYDWGGITAQDLVAGAVEGWKANKEKNGGGFLDLTKTSNYDFLLGDNPSELTDTSTHNVSIPSQGRNHNRFGPFLRQALDVMHSLKSRAVRSPTQQDNSWSQLQSLTIPTPHYARSTSASLSTSDLSPALSPYLAPSPNFTLLPTEIPLPSVDLGAAELELFSYYLSHTARSLAYDEDDLYALQVGFPNLAFRSQPLMSSILALAAVRKCHDLISQPLQRVDKSQVRHLLALADEHHRVSLRQTRADIPIANHYDHVVANAPLMVLYATANHAVRIKVAKTFDEGERTSSAPVQLHWMTLIRAAHLAYTGLLHSTKDFGFLEDFTASPPDITLNSQSTNGLVPLGENGPTPQTEQLLMPIIAATSGSALEKLRTRAQALEFAAHLKPSWESPADDTELQACLVALEALNSIVNELFHPDQSTYTDSQQPDLEAGWAALSQLSDVSPWLRSYMARVTFSTPPKPLRRTIMWFLNRIPSEFLSIVESVLDNIPTSPDSIPDEGIQCEADVSETTRLAMDIFSHWLVLVMLLDGVWWIGGIGAWSQS</sequence>
<accession>A0A8H5RR01</accession>
<keyword evidence="11 15" id="KW-0326">Glycosidase</keyword>
<comment type="similarity">
    <text evidence="13">Belongs to the secreted LysM effector family.</text>
</comment>
<evidence type="ECO:0000256" key="10">
    <source>
        <dbReference type="ARBA" id="ARBA00023277"/>
    </source>
</evidence>
<dbReference type="PANTHER" id="PTHR47700:SF2">
    <property type="entry name" value="CHITINASE"/>
    <property type="match status" value="1"/>
</dbReference>
<feature type="disulfide bond" evidence="14">
    <location>
        <begin position="432"/>
        <end position="444"/>
    </location>
</feature>
<organism evidence="21 22">
    <name type="scientific">Fusarium tjaetaba</name>
    <dbReference type="NCBI Taxonomy" id="1567544"/>
    <lineage>
        <taxon>Eukaryota</taxon>
        <taxon>Fungi</taxon>
        <taxon>Dikarya</taxon>
        <taxon>Ascomycota</taxon>
        <taxon>Pezizomycotina</taxon>
        <taxon>Sordariomycetes</taxon>
        <taxon>Hypocreomycetidae</taxon>
        <taxon>Hypocreales</taxon>
        <taxon>Nectriaceae</taxon>
        <taxon>Fusarium</taxon>
        <taxon>Fusarium fujikuroi species complex</taxon>
    </lineage>
</organism>
<evidence type="ECO:0000259" key="19">
    <source>
        <dbReference type="PROSITE" id="PS51782"/>
    </source>
</evidence>
<name>A0A8H5RR01_9HYPO</name>
<dbReference type="Gene3D" id="3.10.350.10">
    <property type="entry name" value="LysM domain"/>
    <property type="match status" value="2"/>
</dbReference>
<evidence type="ECO:0000313" key="22">
    <source>
        <dbReference type="Proteomes" id="UP000530670"/>
    </source>
</evidence>
<comment type="caution">
    <text evidence="14">Lacks conserved residue(s) required for the propagation of feature annotation.</text>
</comment>
<evidence type="ECO:0000256" key="3">
    <source>
        <dbReference type="ARBA" id="ARBA00008682"/>
    </source>
</evidence>
<dbReference type="InterPro" id="IPR001223">
    <property type="entry name" value="Glyco_hydro18_cat"/>
</dbReference>
<dbReference type="InterPro" id="IPR001579">
    <property type="entry name" value="Glyco_hydro_18_chit_AS"/>
</dbReference>
<keyword evidence="17" id="KW-0732">Signal</keyword>
<dbReference type="InterPro" id="IPR018392">
    <property type="entry name" value="LysM"/>
</dbReference>
<dbReference type="SUPFAM" id="SSF51445">
    <property type="entry name" value="(Trans)glycosidases"/>
    <property type="match status" value="1"/>
</dbReference>
<dbReference type="InterPro" id="IPR029070">
    <property type="entry name" value="Chitinase_insertion_sf"/>
</dbReference>
<dbReference type="OrthoDB" id="73875at2759"/>
<evidence type="ECO:0000256" key="15">
    <source>
        <dbReference type="RuleBase" id="RU000489"/>
    </source>
</evidence>
<evidence type="ECO:0000256" key="9">
    <source>
        <dbReference type="ARBA" id="ARBA00023026"/>
    </source>
</evidence>
<dbReference type="SUPFAM" id="SSF54556">
    <property type="entry name" value="Chitinase insertion domain"/>
    <property type="match status" value="1"/>
</dbReference>
<evidence type="ECO:0000256" key="11">
    <source>
        <dbReference type="ARBA" id="ARBA00023295"/>
    </source>
</evidence>
<gene>
    <name evidence="21" type="ORF">FTJAE_5445</name>
</gene>
<evidence type="ECO:0000256" key="14">
    <source>
        <dbReference type="PROSITE-ProRule" id="PRU00261"/>
    </source>
</evidence>
<keyword evidence="16" id="KW-1133">Transmembrane helix</keyword>
<dbReference type="InterPro" id="IPR053214">
    <property type="entry name" value="LysM12-like"/>
</dbReference>
<dbReference type="GeneID" id="59304223"/>
<dbReference type="InterPro" id="IPR036779">
    <property type="entry name" value="LysM_dom_sf"/>
</dbReference>
<evidence type="ECO:0000259" key="18">
    <source>
        <dbReference type="PROSITE" id="PS50941"/>
    </source>
</evidence>
<dbReference type="EMBL" id="JAAQRI010000104">
    <property type="protein sequence ID" value="KAF5638199.1"/>
    <property type="molecule type" value="Genomic_DNA"/>
</dbReference>
<evidence type="ECO:0000256" key="17">
    <source>
        <dbReference type="SAM" id="SignalP"/>
    </source>
</evidence>
<dbReference type="PROSITE" id="PS50941">
    <property type="entry name" value="CHIT_BIND_I_2"/>
    <property type="match status" value="1"/>
</dbReference>
<evidence type="ECO:0000256" key="2">
    <source>
        <dbReference type="ARBA" id="ARBA00004613"/>
    </source>
</evidence>
<comment type="similarity">
    <text evidence="3">Belongs to the glycosyl hydrolase 18 family. Chitinase class V subfamily.</text>
</comment>
<dbReference type="PANTHER" id="PTHR47700">
    <property type="entry name" value="V CHITINASE, PUTATIVE (AFU_ORTHOLOGUE AFUA_6G13720)-RELATED"/>
    <property type="match status" value="1"/>
</dbReference>
<proteinExistence type="inferred from homology"/>
<dbReference type="GO" id="GO:0005576">
    <property type="term" value="C:extracellular region"/>
    <property type="evidence" value="ECO:0007669"/>
    <property type="project" value="UniProtKB-SubCell"/>
</dbReference>
<feature type="chain" id="PRO_5034092533" description="chitinase" evidence="17">
    <location>
        <begin position="23"/>
        <end position="1775"/>
    </location>
</feature>
<dbReference type="GO" id="GO:0008843">
    <property type="term" value="F:endochitinase activity"/>
    <property type="evidence" value="ECO:0007669"/>
    <property type="project" value="UniProtKB-EC"/>
</dbReference>
<keyword evidence="12" id="KW-0624">Polysaccharide degradation</keyword>
<feature type="disulfide bond" evidence="14">
    <location>
        <begin position="469"/>
        <end position="473"/>
    </location>
</feature>
<dbReference type="SMART" id="SM00257">
    <property type="entry name" value="LysM"/>
    <property type="match status" value="2"/>
</dbReference>
<evidence type="ECO:0000256" key="7">
    <source>
        <dbReference type="ARBA" id="ARBA00022801"/>
    </source>
</evidence>
<evidence type="ECO:0000256" key="13">
    <source>
        <dbReference type="ARBA" id="ARBA00044955"/>
    </source>
</evidence>
<dbReference type="InterPro" id="IPR001002">
    <property type="entry name" value="Chitin-bd_1"/>
</dbReference>
<evidence type="ECO:0000313" key="21">
    <source>
        <dbReference type="EMBL" id="KAF5638199.1"/>
    </source>
</evidence>
<reference evidence="21 22" key="1">
    <citation type="submission" date="2020-05" db="EMBL/GenBank/DDBJ databases">
        <title>Identification and distribution of gene clusters putatively required for synthesis of sphingolipid metabolism inhibitors in phylogenetically diverse species of the filamentous fungus Fusarium.</title>
        <authorList>
            <person name="Kim H.-S."/>
            <person name="Busman M."/>
            <person name="Brown D.W."/>
            <person name="Divon H."/>
            <person name="Uhlig S."/>
            <person name="Proctor R.H."/>
        </authorList>
    </citation>
    <scope>NUCLEOTIDE SEQUENCE [LARGE SCALE GENOMIC DNA]</scope>
    <source>
        <strain evidence="21 22">NRRL 66243</strain>
    </source>
</reference>
<dbReference type="InterPro" id="IPR036861">
    <property type="entry name" value="Endochitinase-like_sf"/>
</dbReference>
<dbReference type="GO" id="GO:0008061">
    <property type="term" value="F:chitin binding"/>
    <property type="evidence" value="ECO:0007669"/>
    <property type="project" value="UniProtKB-UniRule"/>
</dbReference>
<dbReference type="PROSITE" id="PS01095">
    <property type="entry name" value="GH18_1"/>
    <property type="match status" value="1"/>
</dbReference>
<evidence type="ECO:0000259" key="20">
    <source>
        <dbReference type="PROSITE" id="PS51910"/>
    </source>
</evidence>
<comment type="caution">
    <text evidence="21">The sequence shown here is derived from an EMBL/GenBank/DDBJ whole genome shotgun (WGS) entry which is preliminary data.</text>
</comment>
<evidence type="ECO:0000256" key="4">
    <source>
        <dbReference type="ARBA" id="ARBA00012729"/>
    </source>
</evidence>
<dbReference type="EC" id="3.2.1.14" evidence="4"/>
<keyword evidence="6 14" id="KW-0147">Chitin-binding</keyword>
<dbReference type="PROSITE" id="PS51910">
    <property type="entry name" value="GH18_2"/>
    <property type="match status" value="1"/>
</dbReference>
<dbReference type="SUPFAM" id="SSF57016">
    <property type="entry name" value="Plant lectins/antimicrobial peptides"/>
    <property type="match status" value="1"/>
</dbReference>
<evidence type="ECO:0000256" key="8">
    <source>
        <dbReference type="ARBA" id="ARBA00023024"/>
    </source>
</evidence>
<feature type="domain" description="Chitin-binding type-1" evidence="18">
    <location>
        <begin position="407"/>
        <end position="475"/>
    </location>
</feature>
<keyword evidence="7 15" id="KW-0378">Hydrolase</keyword>
<feature type="domain" description="LysM" evidence="19">
    <location>
        <begin position="346"/>
        <end position="394"/>
    </location>
</feature>